<accession>A0A2Z5FX99</accession>
<evidence type="ECO:0000313" key="2">
    <source>
        <dbReference type="Proteomes" id="UP000253606"/>
    </source>
</evidence>
<dbReference type="AlphaFoldDB" id="A0A2Z5FX99"/>
<dbReference type="EMBL" id="CP030840">
    <property type="protein sequence ID" value="AXC11519.1"/>
    <property type="molecule type" value="Genomic_DNA"/>
</dbReference>
<dbReference type="Gene3D" id="2.160.10.10">
    <property type="entry name" value="Hexapeptide repeat proteins"/>
    <property type="match status" value="1"/>
</dbReference>
<organism evidence="1 2">
    <name type="scientific">Acidisarcina polymorpha</name>
    <dbReference type="NCBI Taxonomy" id="2211140"/>
    <lineage>
        <taxon>Bacteria</taxon>
        <taxon>Pseudomonadati</taxon>
        <taxon>Acidobacteriota</taxon>
        <taxon>Terriglobia</taxon>
        <taxon>Terriglobales</taxon>
        <taxon>Acidobacteriaceae</taxon>
        <taxon>Acidisarcina</taxon>
    </lineage>
</organism>
<evidence type="ECO:0000313" key="1">
    <source>
        <dbReference type="EMBL" id="AXC11519.1"/>
    </source>
</evidence>
<keyword evidence="2" id="KW-1185">Reference proteome</keyword>
<dbReference type="PANTHER" id="PTHR23416:SF78">
    <property type="entry name" value="LIPOPOLYSACCHARIDE BIOSYNTHESIS O-ACETYL TRANSFERASE WBBJ-RELATED"/>
    <property type="match status" value="1"/>
</dbReference>
<reference evidence="1 2" key="1">
    <citation type="journal article" date="2018" name="Front. Microbiol.">
        <title>Hydrolytic Capabilities as a Key to Environmental Success: Chitinolytic and Cellulolytic Acidobacteria From Acidic Sub-arctic Soils and Boreal Peatlands.</title>
        <authorList>
            <person name="Belova S.E."/>
            <person name="Ravin N.V."/>
            <person name="Pankratov T.A."/>
            <person name="Rakitin A.L."/>
            <person name="Ivanova A.A."/>
            <person name="Beletsky A.V."/>
            <person name="Mardanov A.V."/>
            <person name="Sinninghe Damste J.S."/>
            <person name="Dedysh S.N."/>
        </authorList>
    </citation>
    <scope>NUCLEOTIDE SEQUENCE [LARGE SCALE GENOMIC DNA]</scope>
    <source>
        <strain evidence="1 2">SBC82</strain>
    </source>
</reference>
<dbReference type="InterPro" id="IPR011004">
    <property type="entry name" value="Trimer_LpxA-like_sf"/>
</dbReference>
<dbReference type="RefSeq" id="WP_114206959.1">
    <property type="nucleotide sequence ID" value="NZ_CP030840.1"/>
</dbReference>
<dbReference type="GO" id="GO:0016740">
    <property type="term" value="F:transferase activity"/>
    <property type="evidence" value="ECO:0007669"/>
    <property type="project" value="UniProtKB-KW"/>
</dbReference>
<dbReference type="InterPro" id="IPR051159">
    <property type="entry name" value="Hexapeptide_acetyltransf"/>
</dbReference>
<protein>
    <submittedName>
        <fullName evidence="1">O-acetyltransferase</fullName>
    </submittedName>
</protein>
<proteinExistence type="predicted"/>
<dbReference type="InterPro" id="IPR001451">
    <property type="entry name" value="Hexapep"/>
</dbReference>
<gene>
    <name evidence="1" type="ORF">ACPOL_2195</name>
</gene>
<keyword evidence="1" id="KW-0808">Transferase</keyword>
<dbReference type="PANTHER" id="PTHR23416">
    <property type="entry name" value="SIALIC ACID SYNTHASE-RELATED"/>
    <property type="match status" value="1"/>
</dbReference>
<sequence length="213" mass="23034">MFEKMLSFLTENGSYILFSTVVARPVFFLRNRMLAAKFGVHKLSIGSRPYLRGLSSIAMGEDLIAGEGLWLEAITRYGNQRFEPHLTIGNHVRISHWSHIACTHSVTIGNHVLIGSKVLITDHNHGLFGPGATSPLVPPGERPLERNRSVSIGDNVWLGDGVVVCPDVTMGEGSIAAANAVVTKDVLPLTLVAGVPAVAIRRYDAAAETWISI</sequence>
<dbReference type="SUPFAM" id="SSF51161">
    <property type="entry name" value="Trimeric LpxA-like enzymes"/>
    <property type="match status" value="1"/>
</dbReference>
<dbReference type="Pfam" id="PF00132">
    <property type="entry name" value="Hexapep"/>
    <property type="match status" value="1"/>
</dbReference>
<dbReference type="CDD" id="cd04647">
    <property type="entry name" value="LbH_MAT_like"/>
    <property type="match status" value="1"/>
</dbReference>
<dbReference type="KEGG" id="abas:ACPOL_2195"/>
<dbReference type="Proteomes" id="UP000253606">
    <property type="component" value="Chromosome"/>
</dbReference>
<name>A0A2Z5FX99_9BACT</name>
<dbReference type="OrthoDB" id="9782926at2"/>